<protein>
    <submittedName>
        <fullName evidence="1">Uncharacterized protein</fullName>
    </submittedName>
</protein>
<reference evidence="1 2" key="1">
    <citation type="submission" date="2015-02" db="EMBL/GenBank/DDBJ databases">
        <title>Genome sequene of Rhodovulum sulfidophilum DSM 2351.</title>
        <authorList>
            <person name="Nagao N."/>
        </authorList>
    </citation>
    <scope>NUCLEOTIDE SEQUENCE [LARGE SCALE GENOMIC DNA]</scope>
    <source>
        <strain evidence="1 2">DSM 2351</strain>
    </source>
</reference>
<dbReference type="AlphaFoldDB" id="A0A0D6B392"/>
<dbReference type="EMBL" id="AP014800">
    <property type="protein sequence ID" value="BAQ69552.1"/>
    <property type="molecule type" value="Genomic_DNA"/>
</dbReference>
<organism evidence="1 2">
    <name type="scientific">Rhodovulum sulfidophilum</name>
    <name type="common">Rhodobacter sulfidophilus</name>
    <dbReference type="NCBI Taxonomy" id="35806"/>
    <lineage>
        <taxon>Bacteria</taxon>
        <taxon>Pseudomonadati</taxon>
        <taxon>Pseudomonadota</taxon>
        <taxon>Alphaproteobacteria</taxon>
        <taxon>Rhodobacterales</taxon>
        <taxon>Paracoccaceae</taxon>
        <taxon>Rhodovulum</taxon>
    </lineage>
</organism>
<name>A0A0D6B392_RHOSU</name>
<sequence>MSAIDDLADQLARDALDAAARLGDDRLIDDISKAIGASSPISQEAFVSAVRIRQALARGRAVMDSRLTQAASQKAGPEKSGS</sequence>
<evidence type="ECO:0000313" key="1">
    <source>
        <dbReference type="EMBL" id="BAQ69552.1"/>
    </source>
</evidence>
<evidence type="ECO:0000313" key="2">
    <source>
        <dbReference type="Proteomes" id="UP000064912"/>
    </source>
</evidence>
<accession>A0A0D6B392</accession>
<proteinExistence type="predicted"/>
<dbReference type="KEGG" id="rsu:NHU_02401"/>
<dbReference type="Proteomes" id="UP000064912">
    <property type="component" value="Chromosome"/>
</dbReference>
<dbReference type="PATRIC" id="fig|35806.4.peg.2476"/>
<gene>
    <name evidence="1" type="ORF">NHU_02401</name>
</gene>